<dbReference type="FunFam" id="1.10.287.950:FF:000001">
    <property type="entry name" value="Methyl-accepting chemotaxis sensory transducer"/>
    <property type="match status" value="1"/>
</dbReference>
<dbReference type="InterPro" id="IPR000727">
    <property type="entry name" value="T_SNARE_dom"/>
</dbReference>
<feature type="transmembrane region" description="Helical" evidence="7">
    <location>
        <begin position="12"/>
        <end position="32"/>
    </location>
</feature>
<dbReference type="PROSITE" id="PS50111">
    <property type="entry name" value="CHEMOTAXIS_TRANSDUC_2"/>
    <property type="match status" value="1"/>
</dbReference>
<dbReference type="CDD" id="cd11386">
    <property type="entry name" value="MCP_signal"/>
    <property type="match status" value="1"/>
</dbReference>
<evidence type="ECO:0000259" key="10">
    <source>
        <dbReference type="PROSITE" id="PS50885"/>
    </source>
</evidence>
<keyword evidence="7" id="KW-1133">Transmembrane helix</keyword>
<evidence type="ECO:0000259" key="9">
    <source>
        <dbReference type="PROSITE" id="PS50192"/>
    </source>
</evidence>
<dbReference type="PROSITE" id="PS50192">
    <property type="entry name" value="T_SNARE"/>
    <property type="match status" value="1"/>
</dbReference>
<name>A0A3G8LS65_9GAMM</name>
<dbReference type="KEGG" id="slj:EGC82_07460"/>
<evidence type="ECO:0000313" key="11">
    <source>
        <dbReference type="EMBL" id="AZG72623.1"/>
    </source>
</evidence>
<dbReference type="InterPro" id="IPR003660">
    <property type="entry name" value="HAMP_dom"/>
</dbReference>
<dbReference type="SUPFAM" id="SSF58104">
    <property type="entry name" value="Methyl-accepting chemotaxis protein (MCP) signaling domain"/>
    <property type="match status" value="1"/>
</dbReference>
<feature type="domain" description="T-SNARE coiled-coil homology" evidence="9">
    <location>
        <begin position="582"/>
        <end position="644"/>
    </location>
</feature>
<proteinExistence type="inferred from homology"/>
<dbReference type="Gene3D" id="3.30.450.20">
    <property type="entry name" value="PAS domain"/>
    <property type="match status" value="1"/>
</dbReference>
<dbReference type="InterPro" id="IPR004089">
    <property type="entry name" value="MCPsignal_dom"/>
</dbReference>
<dbReference type="RefSeq" id="WP_124730204.1">
    <property type="nucleotide sequence ID" value="NZ_CBCSKC010000001.1"/>
</dbReference>
<evidence type="ECO:0000256" key="7">
    <source>
        <dbReference type="SAM" id="Phobius"/>
    </source>
</evidence>
<dbReference type="OrthoDB" id="9763018at2"/>
<protein>
    <submittedName>
        <fullName evidence="11">Methyl-accepting chemotaxis protein</fullName>
    </submittedName>
</protein>
<dbReference type="GO" id="GO:0005886">
    <property type="term" value="C:plasma membrane"/>
    <property type="evidence" value="ECO:0007669"/>
    <property type="project" value="UniProtKB-SubCell"/>
</dbReference>
<dbReference type="Gene3D" id="1.10.287.950">
    <property type="entry name" value="Methyl-accepting chemotaxis protein"/>
    <property type="match status" value="1"/>
</dbReference>
<keyword evidence="6" id="KW-0175">Coiled coil</keyword>
<dbReference type="EMBL" id="CP034015">
    <property type="protein sequence ID" value="AZG72623.1"/>
    <property type="molecule type" value="Genomic_DNA"/>
</dbReference>
<feature type="domain" description="Methyl-accepting transducer" evidence="8">
    <location>
        <begin position="425"/>
        <end position="631"/>
    </location>
</feature>
<dbReference type="Pfam" id="PF00015">
    <property type="entry name" value="MCPsignal"/>
    <property type="match status" value="1"/>
</dbReference>
<feature type="transmembrane region" description="Helical" evidence="7">
    <location>
        <begin position="316"/>
        <end position="334"/>
    </location>
</feature>
<dbReference type="Pfam" id="PF00672">
    <property type="entry name" value="HAMP"/>
    <property type="match status" value="1"/>
</dbReference>
<dbReference type="InterPro" id="IPR033462">
    <property type="entry name" value="Cache_3-Cache_2"/>
</dbReference>
<dbReference type="Proteomes" id="UP000278035">
    <property type="component" value="Chromosome"/>
</dbReference>
<evidence type="ECO:0000256" key="5">
    <source>
        <dbReference type="PROSITE-ProRule" id="PRU00284"/>
    </source>
</evidence>
<dbReference type="GO" id="GO:0007165">
    <property type="term" value="P:signal transduction"/>
    <property type="evidence" value="ECO:0007669"/>
    <property type="project" value="UniProtKB-KW"/>
</dbReference>
<feature type="coiled-coil region" evidence="6">
    <location>
        <begin position="466"/>
        <end position="493"/>
    </location>
</feature>
<evidence type="ECO:0000256" key="2">
    <source>
        <dbReference type="ARBA" id="ARBA00022519"/>
    </source>
</evidence>
<organism evidence="11 12">
    <name type="scientific">Shewanella livingstonensis</name>
    <dbReference type="NCBI Taxonomy" id="150120"/>
    <lineage>
        <taxon>Bacteria</taxon>
        <taxon>Pseudomonadati</taxon>
        <taxon>Pseudomonadota</taxon>
        <taxon>Gammaproteobacteria</taxon>
        <taxon>Alteromonadales</taxon>
        <taxon>Shewanellaceae</taxon>
        <taxon>Shewanella</taxon>
    </lineage>
</organism>
<evidence type="ECO:0000313" key="12">
    <source>
        <dbReference type="Proteomes" id="UP000278035"/>
    </source>
</evidence>
<evidence type="ECO:0000256" key="1">
    <source>
        <dbReference type="ARBA" id="ARBA00004429"/>
    </source>
</evidence>
<dbReference type="GO" id="GO:0006935">
    <property type="term" value="P:chemotaxis"/>
    <property type="evidence" value="ECO:0007669"/>
    <property type="project" value="UniProtKB-ARBA"/>
</dbReference>
<gene>
    <name evidence="11" type="ORF">EGC82_07460</name>
</gene>
<dbReference type="InterPro" id="IPR029151">
    <property type="entry name" value="Sensor-like_sf"/>
</dbReference>
<keyword evidence="2" id="KW-0997">Cell inner membrane</keyword>
<dbReference type="Pfam" id="PF17201">
    <property type="entry name" value="Cache_3-Cache_2"/>
    <property type="match status" value="1"/>
</dbReference>
<evidence type="ECO:0000256" key="4">
    <source>
        <dbReference type="ARBA" id="ARBA00029447"/>
    </source>
</evidence>
<evidence type="ECO:0000256" key="3">
    <source>
        <dbReference type="ARBA" id="ARBA00023224"/>
    </source>
</evidence>
<keyword evidence="7" id="KW-0812">Transmembrane</keyword>
<sequence length="674" mass="73409">MNYKNWSISKQIGSLVVLSSIVIYAAMSWFSYLSATTVLRDKAIEAVKSQMHSNAHLIELQYDSMQFLAKQNADILRNLYPGDFALTGSTVQVAGVKTPELLHENDQVNNLNVNVDHFSQLTGGVATIFARDNDDFVRVATSLKKADGNRALGTYLGSTHLGYKMLINGGEYEGYSKLFGKDYMTVYQPVKDTGGKVIAILFIGFDITQSVKQIQNSFKQMTLEESGSYVIIRNADKQVISHQKLETEAPFSEALFDGLSLEKALTDKSSWVYTSLSNQVMYSYSVNIPGWDWTLVGFVPESELSNESIGMLKNNAILAVLGIVLISILLFIVINRAIKPLKVLQVQIANLGRGDLSQNFVPCPEDSLNEVDSITVSVTKMAANLAGLIESLKQSVITLENQANLSQETSRLNGHEAKALLNQTEQIATAIEEMSSSIKDVAQNASQGALQAQEVDSASHQGHTQLTQVVMELQSLSEQLIQSEKNIESVSSETQAISQVTEVINGIADQTNLLALNAAIEAARAGEQGRGFAVVADEVRSLAQRTQDSLSQINSTINKLQQQVNHTSTQMVQCQQLGVSSAEQADTVNNQLSQINQNIAEMALFSSSIASATKQQSTVADEVSHSLHTISTLAQNSDERATKAVTDAEQLTALAVSIKQQIGIFNLRSAKDDK</sequence>
<keyword evidence="12" id="KW-1185">Reference proteome</keyword>
<dbReference type="SUPFAM" id="SSF103190">
    <property type="entry name" value="Sensory domain-like"/>
    <property type="match status" value="1"/>
</dbReference>
<evidence type="ECO:0000259" key="8">
    <source>
        <dbReference type="PROSITE" id="PS50111"/>
    </source>
</evidence>
<dbReference type="SMART" id="SM00283">
    <property type="entry name" value="MA"/>
    <property type="match status" value="1"/>
</dbReference>
<dbReference type="PROSITE" id="PS50885">
    <property type="entry name" value="HAMP"/>
    <property type="match status" value="1"/>
</dbReference>
<dbReference type="PANTHER" id="PTHR32089">
    <property type="entry name" value="METHYL-ACCEPTING CHEMOTAXIS PROTEIN MCPB"/>
    <property type="match status" value="1"/>
</dbReference>
<comment type="subcellular location">
    <subcellularLocation>
        <location evidence="1">Cell inner membrane</location>
        <topology evidence="1">Multi-pass membrane protein</topology>
    </subcellularLocation>
</comment>
<evidence type="ECO:0000256" key="6">
    <source>
        <dbReference type="SAM" id="Coils"/>
    </source>
</evidence>
<dbReference type="AlphaFoldDB" id="A0A3G8LS65"/>
<keyword evidence="7" id="KW-0472">Membrane</keyword>
<dbReference type="PANTHER" id="PTHR32089:SF74">
    <property type="entry name" value="METHYL-ACCEPTING CHEMOTAXIS PROTEIN AER"/>
    <property type="match status" value="1"/>
</dbReference>
<feature type="coiled-coil region" evidence="6">
    <location>
        <begin position="382"/>
        <end position="409"/>
    </location>
</feature>
<feature type="domain" description="HAMP" evidence="10">
    <location>
        <begin position="335"/>
        <end position="390"/>
    </location>
</feature>
<keyword evidence="2" id="KW-1003">Cell membrane</keyword>
<accession>A0A3G8LS65</accession>
<comment type="similarity">
    <text evidence="4">Belongs to the methyl-accepting chemotaxis (MCP) protein family.</text>
</comment>
<keyword evidence="3 5" id="KW-0807">Transducer</keyword>
<reference evidence="12" key="1">
    <citation type="submission" date="2018-11" db="EMBL/GenBank/DDBJ databases">
        <title>Shewanella sp. M2.</title>
        <authorList>
            <person name="Hwang Y.J."/>
            <person name="Hwang C.Y."/>
        </authorList>
    </citation>
    <scope>NUCLEOTIDE SEQUENCE [LARGE SCALE GENOMIC DNA]</scope>
    <source>
        <strain evidence="12">LMG 19866</strain>
    </source>
</reference>